<keyword evidence="3" id="KW-0288">FMN</keyword>
<dbReference type="PANTHER" id="PTHR10578">
    <property type="entry name" value="S -2-HYDROXY-ACID OXIDASE-RELATED"/>
    <property type="match status" value="1"/>
</dbReference>
<accession>A0ABQ4E016</accession>
<keyword evidence="8" id="KW-1185">Reference proteome</keyword>
<keyword evidence="2" id="KW-0285">Flavoprotein</keyword>
<gene>
    <name evidence="7" type="ORF">Pen02_30050</name>
</gene>
<dbReference type="Pfam" id="PF01070">
    <property type="entry name" value="FMN_dh"/>
    <property type="match status" value="1"/>
</dbReference>
<protein>
    <submittedName>
        <fullName evidence="7">Alpha-hydroxy-acid oxidizing enzyme</fullName>
    </submittedName>
</protein>
<dbReference type="Gene3D" id="3.20.20.70">
    <property type="entry name" value="Aldolase class I"/>
    <property type="match status" value="1"/>
</dbReference>
<dbReference type="PROSITE" id="PS00557">
    <property type="entry name" value="FMN_HYDROXY_ACID_DH_1"/>
    <property type="match status" value="1"/>
</dbReference>
<comment type="cofactor">
    <cofactor evidence="1">
        <name>FMN</name>
        <dbReference type="ChEBI" id="CHEBI:58210"/>
    </cofactor>
</comment>
<evidence type="ECO:0000256" key="5">
    <source>
        <dbReference type="ARBA" id="ARBA00024042"/>
    </source>
</evidence>
<comment type="similarity">
    <text evidence="5">Belongs to the FMN-dependent alpha-hydroxy acid dehydrogenase family.</text>
</comment>
<dbReference type="InterPro" id="IPR000262">
    <property type="entry name" value="FMN-dep_DH"/>
</dbReference>
<name>A0ABQ4E016_9ACTN</name>
<reference evidence="7 8" key="1">
    <citation type="submission" date="2021-01" db="EMBL/GenBank/DDBJ databases">
        <title>Whole genome shotgun sequence of Plantactinospora endophytica NBRC 110450.</title>
        <authorList>
            <person name="Komaki H."/>
            <person name="Tamura T."/>
        </authorList>
    </citation>
    <scope>NUCLEOTIDE SEQUENCE [LARGE SCALE GENOMIC DNA]</scope>
    <source>
        <strain evidence="7 8">NBRC 110450</strain>
    </source>
</reference>
<sequence length="372" mass="39663">MSPVTDRVGPRHNPTAGAALPVNLRDLRDEAWRRLDPAHRDYFTGGAGDERTLRANETAFDAYRLLPRVLRGGGERDLRTPLLGGTLSMPVLVSPTAFHRLAHPDGEVGCARAVAGADTVLVLSMAATTPVEAVAAAMDAADRPGRLWFQLYPQPDLGFTESLVRRVEAAGCRALVVTVDSPVLGRRERDLRNGFLDLPPGLGCENMRDPETGRIRDIVLDADLDWPRIDWLRGVTRLPVVLKGILHPADARLAVAHGVDAVWVSNHGGRQLDGAATAVDALPSVVDAVGDRVPVLLDGGIRRGTDVLTALALGATAVGVGRPVLWGLAARGEPGVRQVLDLLRADLGQAMTLAGAVRPADLGPDLLNRMPR</sequence>
<dbReference type="InterPro" id="IPR008259">
    <property type="entry name" value="FMN_hydac_DH_AS"/>
</dbReference>
<dbReference type="InterPro" id="IPR013785">
    <property type="entry name" value="Aldolase_TIM"/>
</dbReference>
<dbReference type="PANTHER" id="PTHR10578:SF107">
    <property type="entry name" value="2-HYDROXYACID OXIDASE 1"/>
    <property type="match status" value="1"/>
</dbReference>
<organism evidence="7 8">
    <name type="scientific">Plantactinospora endophytica</name>
    <dbReference type="NCBI Taxonomy" id="673535"/>
    <lineage>
        <taxon>Bacteria</taxon>
        <taxon>Bacillati</taxon>
        <taxon>Actinomycetota</taxon>
        <taxon>Actinomycetes</taxon>
        <taxon>Micromonosporales</taxon>
        <taxon>Micromonosporaceae</taxon>
        <taxon>Plantactinospora</taxon>
    </lineage>
</organism>
<evidence type="ECO:0000256" key="3">
    <source>
        <dbReference type="ARBA" id="ARBA00022643"/>
    </source>
</evidence>
<evidence type="ECO:0000259" key="6">
    <source>
        <dbReference type="PROSITE" id="PS51349"/>
    </source>
</evidence>
<dbReference type="InterPro" id="IPR037396">
    <property type="entry name" value="FMN_HAD"/>
</dbReference>
<evidence type="ECO:0000313" key="7">
    <source>
        <dbReference type="EMBL" id="GIG88069.1"/>
    </source>
</evidence>
<dbReference type="EMBL" id="BONW01000013">
    <property type="protein sequence ID" value="GIG88069.1"/>
    <property type="molecule type" value="Genomic_DNA"/>
</dbReference>
<dbReference type="PIRSF" id="PIRSF000138">
    <property type="entry name" value="Al-hdrx_acd_dh"/>
    <property type="match status" value="1"/>
</dbReference>
<dbReference type="PROSITE" id="PS51349">
    <property type="entry name" value="FMN_HYDROXY_ACID_DH_2"/>
    <property type="match status" value="1"/>
</dbReference>
<dbReference type="CDD" id="cd02809">
    <property type="entry name" value="alpha_hydroxyacid_oxid_FMN"/>
    <property type="match status" value="1"/>
</dbReference>
<dbReference type="SUPFAM" id="SSF51395">
    <property type="entry name" value="FMN-linked oxidoreductases"/>
    <property type="match status" value="1"/>
</dbReference>
<comment type="caution">
    <text evidence="7">The sequence shown here is derived from an EMBL/GenBank/DDBJ whole genome shotgun (WGS) entry which is preliminary data.</text>
</comment>
<feature type="domain" description="FMN hydroxy acid dehydrogenase" evidence="6">
    <location>
        <begin position="16"/>
        <end position="372"/>
    </location>
</feature>
<dbReference type="InterPro" id="IPR012133">
    <property type="entry name" value="Alpha-hydoxy_acid_DH_FMN"/>
</dbReference>
<evidence type="ECO:0000256" key="2">
    <source>
        <dbReference type="ARBA" id="ARBA00022630"/>
    </source>
</evidence>
<proteinExistence type="inferred from homology"/>
<evidence type="ECO:0000256" key="4">
    <source>
        <dbReference type="ARBA" id="ARBA00023002"/>
    </source>
</evidence>
<evidence type="ECO:0000256" key="1">
    <source>
        <dbReference type="ARBA" id="ARBA00001917"/>
    </source>
</evidence>
<dbReference type="Proteomes" id="UP000646749">
    <property type="component" value="Unassembled WGS sequence"/>
</dbReference>
<evidence type="ECO:0000313" key="8">
    <source>
        <dbReference type="Proteomes" id="UP000646749"/>
    </source>
</evidence>
<keyword evidence="4" id="KW-0560">Oxidoreductase</keyword>